<keyword evidence="4" id="KW-0712">Selenocysteine</keyword>
<sequence>MAEFGSGGLLAALLLFTTLTLRDIYVGRSDYRTGAFSETEQESGKPPKVALYSGPVLQFRYCKVFQEYSQAISQVYPDIRIQGENYPPTLLNRLVGNLVSYLKLVSILLIISGQNPFLLLGTDTPAVWTWTQNNKIFSCLMAFFISNMMETHFLSTGAFEVTLNDVPVWSKLQSGYVPNIQEMFRILDTHLKMNQADRVTFTSA</sequence>
<feature type="chain" id="PRO_5016189702" description="Selenoprotein T" evidence="4">
    <location>
        <begin position="23"/>
        <end position="204"/>
    </location>
</feature>
<dbReference type="GO" id="GO:0004791">
    <property type="term" value="F:thioredoxin-disulfide reductase (NADPH) activity"/>
    <property type="evidence" value="ECO:0007669"/>
    <property type="project" value="TreeGrafter"/>
</dbReference>
<dbReference type="Gene3D" id="3.40.30.10">
    <property type="entry name" value="Glutaredoxin"/>
    <property type="match status" value="1"/>
</dbReference>
<keyword evidence="2 4" id="KW-0732">Signal</keyword>
<accession>A0A315V9S1</accession>
<gene>
    <name evidence="5" type="ORF">CCH79_00005488</name>
</gene>
<feature type="signal peptide" evidence="4">
    <location>
        <begin position="1"/>
        <end position="22"/>
    </location>
</feature>
<dbReference type="NCBIfam" id="TIGR02174">
    <property type="entry name" value="CXXU_selWTH"/>
    <property type="match status" value="1"/>
</dbReference>
<comment type="similarity">
    <text evidence="1 4">Belongs to the SelWTH family. Selenoprotein T subfamily.</text>
</comment>
<dbReference type="STRING" id="33528.ENSGAFP00000023954"/>
<proteinExistence type="inferred from homology"/>
<keyword evidence="6" id="KW-1185">Reference proteome</keyword>
<dbReference type="GO" id="GO:0005789">
    <property type="term" value="C:endoplasmic reticulum membrane"/>
    <property type="evidence" value="ECO:0007669"/>
    <property type="project" value="TreeGrafter"/>
</dbReference>
<dbReference type="PANTHER" id="PTHR13544">
    <property type="entry name" value="SELENOPROTEIN T"/>
    <property type="match status" value="1"/>
</dbReference>
<organism evidence="5 6">
    <name type="scientific">Gambusia affinis</name>
    <name type="common">Western mosquitofish</name>
    <name type="synonym">Heterandria affinis</name>
    <dbReference type="NCBI Taxonomy" id="33528"/>
    <lineage>
        <taxon>Eukaryota</taxon>
        <taxon>Metazoa</taxon>
        <taxon>Chordata</taxon>
        <taxon>Craniata</taxon>
        <taxon>Vertebrata</taxon>
        <taxon>Euteleostomi</taxon>
        <taxon>Actinopterygii</taxon>
        <taxon>Neopterygii</taxon>
        <taxon>Teleostei</taxon>
        <taxon>Neoteleostei</taxon>
        <taxon>Acanthomorphata</taxon>
        <taxon>Ovalentaria</taxon>
        <taxon>Atherinomorphae</taxon>
        <taxon>Cyprinodontiformes</taxon>
        <taxon>Poeciliidae</taxon>
        <taxon>Poeciliinae</taxon>
        <taxon>Gambusia</taxon>
    </lineage>
</organism>
<name>A0A315V9S1_GAMAF</name>
<dbReference type="InterPro" id="IPR036249">
    <property type="entry name" value="Thioredoxin-like_sf"/>
</dbReference>
<dbReference type="InterPro" id="IPR019389">
    <property type="entry name" value="Selenoprotein_T"/>
</dbReference>
<dbReference type="EMBL" id="NHOQ01002284">
    <property type="protein sequence ID" value="PWA18803.1"/>
    <property type="molecule type" value="Genomic_DNA"/>
</dbReference>
<dbReference type="GO" id="GO:0045454">
    <property type="term" value="P:cell redox homeostasis"/>
    <property type="evidence" value="ECO:0007669"/>
    <property type="project" value="TreeGrafter"/>
</dbReference>
<evidence type="ECO:0000256" key="2">
    <source>
        <dbReference type="ARBA" id="ARBA00022729"/>
    </source>
</evidence>
<dbReference type="Proteomes" id="UP000250572">
    <property type="component" value="Unassembled WGS sequence"/>
</dbReference>
<reference evidence="5 6" key="1">
    <citation type="journal article" date="2018" name="G3 (Bethesda)">
        <title>A High-Quality Reference Genome for the Invasive Mosquitofish Gambusia affinis Using a Chicago Library.</title>
        <authorList>
            <person name="Hoffberg S.L."/>
            <person name="Troendle N.J."/>
            <person name="Glenn T.C."/>
            <person name="Mahmud O."/>
            <person name="Louha S."/>
            <person name="Chalopin D."/>
            <person name="Bennetzen J.L."/>
            <person name="Mauricio R."/>
        </authorList>
    </citation>
    <scope>NUCLEOTIDE SEQUENCE [LARGE SCALE GENOMIC DNA]</scope>
    <source>
        <strain evidence="5">NE01/NJP1002.9</strain>
        <tissue evidence="5">Muscle</tissue>
    </source>
</reference>
<dbReference type="SUPFAM" id="SSF52833">
    <property type="entry name" value="Thioredoxin-like"/>
    <property type="match status" value="1"/>
</dbReference>
<evidence type="ECO:0000313" key="5">
    <source>
        <dbReference type="EMBL" id="PWA18803.1"/>
    </source>
</evidence>
<dbReference type="Pfam" id="PF10262">
    <property type="entry name" value="Rdx"/>
    <property type="match status" value="1"/>
</dbReference>
<dbReference type="PANTHER" id="PTHR13544:SF6">
    <property type="entry name" value="SELENOPROTEIN T2"/>
    <property type="match status" value="1"/>
</dbReference>
<dbReference type="AlphaFoldDB" id="A0A315V9S1"/>
<evidence type="ECO:0000256" key="1">
    <source>
        <dbReference type="ARBA" id="ARBA00007551"/>
    </source>
</evidence>
<evidence type="ECO:0000256" key="3">
    <source>
        <dbReference type="ARBA" id="ARBA00023284"/>
    </source>
</evidence>
<protein>
    <recommendedName>
        <fullName evidence="4">Selenoprotein T</fullName>
    </recommendedName>
</protein>
<keyword evidence="3 4" id="KW-0676">Redox-active center</keyword>
<evidence type="ECO:0000313" key="6">
    <source>
        <dbReference type="Proteomes" id="UP000250572"/>
    </source>
</evidence>
<comment type="caution">
    <text evidence="5">The sequence shown here is derived from an EMBL/GenBank/DDBJ whole genome shotgun (WGS) entry which is preliminary data.</text>
</comment>
<dbReference type="InterPro" id="IPR011893">
    <property type="entry name" value="Selenoprotein_Rdx-typ"/>
</dbReference>
<evidence type="ECO:0000256" key="4">
    <source>
        <dbReference type="RuleBase" id="RU362086"/>
    </source>
</evidence>